<reference evidence="1 2" key="1">
    <citation type="submission" date="2017-06" db="EMBL/GenBank/DDBJ databases">
        <title>Genome sequencing of cyanobaciteial culture collection at National Institute for Environmental Studies (NIES).</title>
        <authorList>
            <person name="Hirose Y."/>
            <person name="Shimura Y."/>
            <person name="Fujisawa T."/>
            <person name="Nakamura Y."/>
            <person name="Kawachi M."/>
        </authorList>
    </citation>
    <scope>NUCLEOTIDE SEQUENCE [LARGE SCALE GENOMIC DNA]</scope>
    <source>
        <strain evidence="1 2">NIES-267</strain>
    </source>
</reference>
<accession>A0A1Z4LUY0</accession>
<dbReference type="PANTHER" id="PTHR36174:SF1">
    <property type="entry name" value="LIPID II:GLYCINE GLYCYLTRANSFERASE"/>
    <property type="match status" value="1"/>
</dbReference>
<dbReference type="InterPro" id="IPR050644">
    <property type="entry name" value="PG_Glycine_Bridge_Synth"/>
</dbReference>
<dbReference type="SUPFAM" id="SSF55729">
    <property type="entry name" value="Acyl-CoA N-acyltransferases (Nat)"/>
    <property type="match status" value="1"/>
</dbReference>
<dbReference type="InterPro" id="IPR016181">
    <property type="entry name" value="Acyl_CoA_acyltransferase"/>
</dbReference>
<evidence type="ECO:0000313" key="2">
    <source>
        <dbReference type="Proteomes" id="UP000218418"/>
    </source>
</evidence>
<keyword evidence="2" id="KW-1185">Reference proteome</keyword>
<name>A0A1Z4LUY0_9CYAN</name>
<dbReference type="Proteomes" id="UP000218418">
    <property type="component" value="Chromosome"/>
</dbReference>
<protein>
    <submittedName>
        <fullName evidence="1">Uncharacterized protein</fullName>
    </submittedName>
</protein>
<dbReference type="AlphaFoldDB" id="A0A1Z4LUY0"/>
<dbReference type="PANTHER" id="PTHR36174">
    <property type="entry name" value="LIPID II:GLYCINE GLYCYLTRANSFERASE"/>
    <property type="match status" value="1"/>
</dbReference>
<organism evidence="1 2">
    <name type="scientific">Calothrix parasitica NIES-267</name>
    <dbReference type="NCBI Taxonomy" id="1973488"/>
    <lineage>
        <taxon>Bacteria</taxon>
        <taxon>Bacillati</taxon>
        <taxon>Cyanobacteriota</taxon>
        <taxon>Cyanophyceae</taxon>
        <taxon>Nostocales</taxon>
        <taxon>Calotrichaceae</taxon>
        <taxon>Calothrix</taxon>
    </lineage>
</organism>
<dbReference type="EMBL" id="AP018227">
    <property type="protein sequence ID" value="BAY85060.1"/>
    <property type="molecule type" value="Genomic_DNA"/>
</dbReference>
<sequence>MNIQVIDSQNPLWLKTLDKLRYDVYHLPEYARLEAKRTESTSQAFVVDDGEKIFFLPFLIRSCNDILGSQAQNFLDVISPYGYPGVLLSEAATKESSFTNFALKELNYYFKSKDICSAFFQLHPILSNQFSPIFARKSVNKKINHIGETISVDLNLSESEIWANTRKGHQSTINKCKRLGFTARMVNLVEYLEHFQAIYEETMNRVAASKSYYFDQEYFVDLQNLDSNIHLCLVEFESEIAAACIFFECGKIVQAHLGGTKNKFLPLSPFNYLLDYVRYWAKQRGNELMHIGSGVGGTKDSLYHFKAGFSKQRHDWFALQLIPDWEKYTYLTHLRAESLNTKVEKLFQSNFFPAYRSG</sequence>
<dbReference type="OrthoDB" id="9785911at2"/>
<gene>
    <name evidence="1" type="ORF">NIES267_45580</name>
</gene>
<proteinExistence type="predicted"/>
<evidence type="ECO:0000313" key="1">
    <source>
        <dbReference type="EMBL" id="BAY85060.1"/>
    </source>
</evidence>
<dbReference type="Gene3D" id="3.40.630.30">
    <property type="match status" value="1"/>
</dbReference>